<name>A0A1F6NIK4_9BACT</name>
<accession>A0A1F6NIK4</accession>
<organism evidence="2 3">
    <name type="scientific">Candidatus Magasanikbacteria bacterium RIFOXYA2_FULL_44_8</name>
    <dbReference type="NCBI Taxonomy" id="1798696"/>
    <lineage>
        <taxon>Bacteria</taxon>
        <taxon>Candidatus Magasanikiibacteriota</taxon>
    </lineage>
</organism>
<evidence type="ECO:0000313" key="2">
    <source>
        <dbReference type="EMBL" id="OGH83737.1"/>
    </source>
</evidence>
<comment type="caution">
    <text evidence="2">The sequence shown here is derived from an EMBL/GenBank/DDBJ whole genome shotgun (WGS) entry which is preliminary data.</text>
</comment>
<evidence type="ECO:0000256" key="1">
    <source>
        <dbReference type="SAM" id="Phobius"/>
    </source>
</evidence>
<keyword evidence="1" id="KW-1133">Transmembrane helix</keyword>
<dbReference type="Proteomes" id="UP000177803">
    <property type="component" value="Unassembled WGS sequence"/>
</dbReference>
<sequence length="75" mass="8461">MFLGSNVFLWCGWTVWPAVAVVGIIIRAKFFLGITLVGCVQVGDNFFRLCTNFLVLVHSLSTHFLLKHCSRTIFV</sequence>
<reference evidence="2 3" key="1">
    <citation type="journal article" date="2016" name="Nat. Commun.">
        <title>Thousands of microbial genomes shed light on interconnected biogeochemical processes in an aquifer system.</title>
        <authorList>
            <person name="Anantharaman K."/>
            <person name="Brown C.T."/>
            <person name="Hug L.A."/>
            <person name="Sharon I."/>
            <person name="Castelle C.J."/>
            <person name="Probst A.J."/>
            <person name="Thomas B.C."/>
            <person name="Singh A."/>
            <person name="Wilkins M.J."/>
            <person name="Karaoz U."/>
            <person name="Brodie E.L."/>
            <person name="Williams K.H."/>
            <person name="Hubbard S.S."/>
            <person name="Banfield J.F."/>
        </authorList>
    </citation>
    <scope>NUCLEOTIDE SEQUENCE [LARGE SCALE GENOMIC DNA]</scope>
</reference>
<protein>
    <submittedName>
        <fullName evidence="2">Uncharacterized protein</fullName>
    </submittedName>
</protein>
<gene>
    <name evidence="2" type="ORF">A2261_04145</name>
</gene>
<evidence type="ECO:0000313" key="3">
    <source>
        <dbReference type="Proteomes" id="UP000177803"/>
    </source>
</evidence>
<proteinExistence type="predicted"/>
<dbReference type="AlphaFoldDB" id="A0A1F6NIK4"/>
<keyword evidence="1" id="KW-0472">Membrane</keyword>
<keyword evidence="1" id="KW-0812">Transmembrane</keyword>
<feature type="transmembrane region" description="Helical" evidence="1">
    <location>
        <begin position="7"/>
        <end position="26"/>
    </location>
</feature>
<dbReference type="EMBL" id="MFQR01000067">
    <property type="protein sequence ID" value="OGH83737.1"/>
    <property type="molecule type" value="Genomic_DNA"/>
</dbReference>